<evidence type="ECO:0000313" key="2">
    <source>
        <dbReference type="EMBL" id="TKW21805.1"/>
    </source>
</evidence>
<proteinExistence type="predicted"/>
<sequence length="55" mass="6556">MYSIFMILLLCCYSILLCWYEFVLPETERFVRDNLLGRRCVDLEFSEIGIQVVSD</sequence>
<feature type="chain" id="PRO_5020874789" evidence="1">
    <location>
        <begin position="26"/>
        <end position="55"/>
    </location>
</feature>
<accession>A0A4U6V1D3</accession>
<reference evidence="2" key="1">
    <citation type="submission" date="2019-03" db="EMBL/GenBank/DDBJ databases">
        <title>WGS assembly of Setaria viridis.</title>
        <authorList>
            <person name="Huang P."/>
            <person name="Jenkins J."/>
            <person name="Grimwood J."/>
            <person name="Barry K."/>
            <person name="Healey A."/>
            <person name="Mamidi S."/>
            <person name="Sreedasyam A."/>
            <person name="Shu S."/>
            <person name="Feldman M."/>
            <person name="Wu J."/>
            <person name="Yu Y."/>
            <person name="Chen C."/>
            <person name="Johnson J."/>
            <person name="Rokhsar D."/>
            <person name="Baxter I."/>
            <person name="Schmutz J."/>
            <person name="Brutnell T."/>
            <person name="Kellogg E."/>
        </authorList>
    </citation>
    <scope>NUCLEOTIDE SEQUENCE [LARGE SCALE GENOMIC DNA]</scope>
</reference>
<gene>
    <name evidence="2" type="ORF">SEVIR_4G145301v2</name>
</gene>
<dbReference type="AlphaFoldDB" id="A0A4U6V1D3"/>
<feature type="signal peptide" evidence="1">
    <location>
        <begin position="1"/>
        <end position="25"/>
    </location>
</feature>
<keyword evidence="3" id="KW-1185">Reference proteome</keyword>
<dbReference type="EMBL" id="CM016555">
    <property type="protein sequence ID" value="TKW21805.1"/>
    <property type="molecule type" value="Genomic_DNA"/>
</dbReference>
<dbReference type="Proteomes" id="UP000298652">
    <property type="component" value="Chromosome 4"/>
</dbReference>
<keyword evidence="1" id="KW-0732">Signal</keyword>
<evidence type="ECO:0000313" key="3">
    <source>
        <dbReference type="Proteomes" id="UP000298652"/>
    </source>
</evidence>
<protein>
    <submittedName>
        <fullName evidence="2">Uncharacterized protein</fullName>
    </submittedName>
</protein>
<name>A0A4U6V1D3_SETVI</name>
<organism evidence="2 3">
    <name type="scientific">Setaria viridis</name>
    <name type="common">Green bristlegrass</name>
    <name type="synonym">Setaria italica subsp. viridis</name>
    <dbReference type="NCBI Taxonomy" id="4556"/>
    <lineage>
        <taxon>Eukaryota</taxon>
        <taxon>Viridiplantae</taxon>
        <taxon>Streptophyta</taxon>
        <taxon>Embryophyta</taxon>
        <taxon>Tracheophyta</taxon>
        <taxon>Spermatophyta</taxon>
        <taxon>Magnoliopsida</taxon>
        <taxon>Liliopsida</taxon>
        <taxon>Poales</taxon>
        <taxon>Poaceae</taxon>
        <taxon>PACMAD clade</taxon>
        <taxon>Panicoideae</taxon>
        <taxon>Panicodae</taxon>
        <taxon>Paniceae</taxon>
        <taxon>Cenchrinae</taxon>
        <taxon>Setaria</taxon>
    </lineage>
</organism>
<dbReference type="Gramene" id="TKW21805">
    <property type="protein sequence ID" value="TKW21805"/>
    <property type="gene ID" value="SEVIR_4G145301v2"/>
</dbReference>
<evidence type="ECO:0000256" key="1">
    <source>
        <dbReference type="SAM" id="SignalP"/>
    </source>
</evidence>